<keyword evidence="8 12" id="KW-0862">Zinc</keyword>
<dbReference type="STRING" id="1798704.A3J93_03330"/>
<keyword evidence="4 12" id="KW-0645">Protease</keyword>
<evidence type="ECO:0000256" key="2">
    <source>
        <dbReference type="ARBA" id="ARBA00009779"/>
    </source>
</evidence>
<evidence type="ECO:0000313" key="15">
    <source>
        <dbReference type="Proteomes" id="UP000177907"/>
    </source>
</evidence>
<dbReference type="HAMAP" id="MF_00188">
    <property type="entry name" value="Pept_M48_protease_HtpX"/>
    <property type="match status" value="1"/>
</dbReference>
<dbReference type="EC" id="3.4.24.-" evidence="12"/>
<dbReference type="GO" id="GO:0006508">
    <property type="term" value="P:proteolysis"/>
    <property type="evidence" value="ECO:0007669"/>
    <property type="project" value="UniProtKB-KW"/>
</dbReference>
<feature type="transmembrane region" description="Helical" evidence="12">
    <location>
        <begin position="193"/>
        <end position="212"/>
    </location>
</feature>
<protein>
    <recommendedName>
        <fullName evidence="12">Protease HtpX homolog</fullName>
        <ecNumber evidence="12">3.4.24.-</ecNumber>
    </recommendedName>
</protein>
<evidence type="ECO:0000256" key="4">
    <source>
        <dbReference type="ARBA" id="ARBA00022670"/>
    </source>
</evidence>
<dbReference type="GO" id="GO:0005886">
    <property type="term" value="C:plasma membrane"/>
    <property type="evidence" value="ECO:0007669"/>
    <property type="project" value="UniProtKB-SubCell"/>
</dbReference>
<proteinExistence type="inferred from homology"/>
<evidence type="ECO:0000259" key="13">
    <source>
        <dbReference type="Pfam" id="PF01435"/>
    </source>
</evidence>
<gene>
    <name evidence="12" type="primary">htpX</name>
    <name evidence="14" type="ORF">A3J93_03330</name>
</gene>
<evidence type="ECO:0000256" key="11">
    <source>
        <dbReference type="ARBA" id="ARBA00023136"/>
    </source>
</evidence>
<dbReference type="CDD" id="cd07340">
    <property type="entry name" value="M48B_Htpx_like"/>
    <property type="match status" value="1"/>
</dbReference>
<dbReference type="InterPro" id="IPR022919">
    <property type="entry name" value="Pept_M48_protease_HtpX"/>
</dbReference>
<feature type="transmembrane region" description="Helical" evidence="12">
    <location>
        <begin position="154"/>
        <end position="173"/>
    </location>
</feature>
<feature type="domain" description="Peptidase M48" evidence="13">
    <location>
        <begin position="77"/>
        <end position="294"/>
    </location>
</feature>
<evidence type="ECO:0000256" key="1">
    <source>
        <dbReference type="ARBA" id="ARBA00004651"/>
    </source>
</evidence>
<evidence type="ECO:0000313" key="14">
    <source>
        <dbReference type="EMBL" id="OGH87534.1"/>
    </source>
</evidence>
<evidence type="ECO:0000256" key="12">
    <source>
        <dbReference type="HAMAP-Rule" id="MF_00188"/>
    </source>
</evidence>
<reference evidence="14 15" key="1">
    <citation type="journal article" date="2016" name="Nat. Commun.">
        <title>Thousands of microbial genomes shed light on interconnected biogeochemical processes in an aquifer system.</title>
        <authorList>
            <person name="Anantharaman K."/>
            <person name="Brown C.T."/>
            <person name="Hug L.A."/>
            <person name="Sharon I."/>
            <person name="Castelle C.J."/>
            <person name="Probst A.J."/>
            <person name="Thomas B.C."/>
            <person name="Singh A."/>
            <person name="Wilkins M.J."/>
            <person name="Karaoz U."/>
            <person name="Brodie E.L."/>
            <person name="Williams K.H."/>
            <person name="Hubbard S.S."/>
            <person name="Banfield J.F."/>
        </authorList>
    </citation>
    <scope>NUCLEOTIDE SEQUENCE [LARGE SCALE GENOMIC DNA]</scope>
</reference>
<evidence type="ECO:0000256" key="10">
    <source>
        <dbReference type="ARBA" id="ARBA00023049"/>
    </source>
</evidence>
<evidence type="ECO:0000256" key="9">
    <source>
        <dbReference type="ARBA" id="ARBA00022989"/>
    </source>
</evidence>
<feature type="active site" evidence="12">
    <location>
        <position position="143"/>
    </location>
</feature>
<dbReference type="GO" id="GO:0008270">
    <property type="term" value="F:zinc ion binding"/>
    <property type="evidence" value="ECO:0007669"/>
    <property type="project" value="UniProtKB-UniRule"/>
</dbReference>
<keyword evidence="5 12" id="KW-0812">Transmembrane</keyword>
<keyword evidence="6 12" id="KW-0479">Metal-binding</keyword>
<accession>A0A1F6NV79</accession>
<evidence type="ECO:0000256" key="3">
    <source>
        <dbReference type="ARBA" id="ARBA00022475"/>
    </source>
</evidence>
<dbReference type="AlphaFoldDB" id="A0A1F6NV79"/>
<feature type="binding site" evidence="12">
    <location>
        <position position="221"/>
    </location>
    <ligand>
        <name>Zn(2+)</name>
        <dbReference type="ChEBI" id="CHEBI:29105"/>
        <note>catalytic</note>
    </ligand>
</feature>
<organism evidence="14 15">
    <name type="scientific">Candidatus Magasanikbacteria bacterium RIFOXYC2_FULL_42_28</name>
    <dbReference type="NCBI Taxonomy" id="1798704"/>
    <lineage>
        <taxon>Bacteria</taxon>
        <taxon>Candidatus Magasanikiibacteriota</taxon>
    </lineage>
</organism>
<comment type="cofactor">
    <cofactor evidence="12">
        <name>Zn(2+)</name>
        <dbReference type="ChEBI" id="CHEBI:29105"/>
    </cofactor>
    <text evidence="12">Binds 1 zinc ion per subunit.</text>
</comment>
<dbReference type="InterPro" id="IPR001915">
    <property type="entry name" value="Peptidase_M48"/>
</dbReference>
<keyword evidence="3 12" id="KW-1003">Cell membrane</keyword>
<evidence type="ECO:0000256" key="5">
    <source>
        <dbReference type="ARBA" id="ARBA00022692"/>
    </source>
</evidence>
<dbReference type="GO" id="GO:0004222">
    <property type="term" value="F:metalloendopeptidase activity"/>
    <property type="evidence" value="ECO:0007669"/>
    <property type="project" value="UniProtKB-UniRule"/>
</dbReference>
<dbReference type="Pfam" id="PF01435">
    <property type="entry name" value="Peptidase_M48"/>
    <property type="match status" value="1"/>
</dbReference>
<comment type="similarity">
    <text evidence="2 12">Belongs to the peptidase M48B family.</text>
</comment>
<feature type="transmembrane region" description="Helical" evidence="12">
    <location>
        <begin position="36"/>
        <end position="58"/>
    </location>
</feature>
<feature type="binding site" evidence="12">
    <location>
        <position position="142"/>
    </location>
    <ligand>
        <name>Zn(2+)</name>
        <dbReference type="ChEBI" id="CHEBI:29105"/>
        <note>catalytic</note>
    </ligand>
</feature>
<feature type="transmembrane region" description="Helical" evidence="12">
    <location>
        <begin position="12"/>
        <end position="30"/>
    </location>
</feature>
<keyword evidence="11 12" id="KW-0472">Membrane</keyword>
<dbReference type="InterPro" id="IPR050083">
    <property type="entry name" value="HtpX_protease"/>
</dbReference>
<dbReference type="PANTHER" id="PTHR43221">
    <property type="entry name" value="PROTEASE HTPX"/>
    <property type="match status" value="1"/>
</dbReference>
<comment type="caution">
    <text evidence="14">The sequence shown here is derived from an EMBL/GenBank/DDBJ whole genome shotgun (WGS) entry which is preliminary data.</text>
</comment>
<sequence>MYSEIASNKRKSVLLVIIFIAIIIGLGFVFDSLYGVGNYSGVSLAIIFSLLMTSVSYFHGDKIALATSGAKQIVQTDNPYLYRLVENLCITVGTSVPKVYIITDPAINAFATGRDPAHASIAVTTGAIEKLTNEELEGVLAHELSHVKNYDIRFMMLVAVLVGAIAILSNIMLRSRIFRGRDNDNRGGQLGGILMIAGIVLAILSPIIAEIIKLAISRKREYLADASGALLTRFPDGLANALEKIANEAQPMANASQATAHLFIANPFGSGKKFSNLFSTHPPVEERIKRLREMGK</sequence>
<evidence type="ECO:0000256" key="7">
    <source>
        <dbReference type="ARBA" id="ARBA00022801"/>
    </source>
</evidence>
<keyword evidence="10 12" id="KW-0482">Metalloprotease</keyword>
<dbReference type="PANTHER" id="PTHR43221:SF1">
    <property type="entry name" value="PROTEASE HTPX"/>
    <property type="match status" value="1"/>
</dbReference>
<evidence type="ECO:0000256" key="8">
    <source>
        <dbReference type="ARBA" id="ARBA00022833"/>
    </source>
</evidence>
<dbReference type="EMBL" id="MFQZ01000010">
    <property type="protein sequence ID" value="OGH87534.1"/>
    <property type="molecule type" value="Genomic_DNA"/>
</dbReference>
<keyword evidence="9 12" id="KW-1133">Transmembrane helix</keyword>
<feature type="binding site" evidence="12">
    <location>
        <position position="146"/>
    </location>
    <ligand>
        <name>Zn(2+)</name>
        <dbReference type="ChEBI" id="CHEBI:29105"/>
        <note>catalytic</note>
    </ligand>
</feature>
<dbReference type="Proteomes" id="UP000177907">
    <property type="component" value="Unassembled WGS sequence"/>
</dbReference>
<evidence type="ECO:0000256" key="6">
    <source>
        <dbReference type="ARBA" id="ARBA00022723"/>
    </source>
</evidence>
<name>A0A1F6NV79_9BACT</name>
<keyword evidence="7 12" id="KW-0378">Hydrolase</keyword>
<dbReference type="Gene3D" id="3.30.2010.10">
    <property type="entry name" value="Metalloproteases ('zincins'), catalytic domain"/>
    <property type="match status" value="1"/>
</dbReference>
<comment type="subcellular location">
    <subcellularLocation>
        <location evidence="1 12">Cell membrane</location>
        <topology evidence="1 12">Multi-pass membrane protein</topology>
    </subcellularLocation>
</comment>